<evidence type="ECO:0000313" key="5">
    <source>
        <dbReference type="EMBL" id="KAL0881456.1"/>
    </source>
</evidence>
<proteinExistence type="predicted"/>
<reference evidence="5 6" key="1">
    <citation type="submission" date="2024-06" db="EMBL/GenBank/DDBJ databases">
        <title>A chromosome-level genome assembly of beet webworm, Loxostege sticticalis.</title>
        <authorList>
            <person name="Zhang Y."/>
        </authorList>
    </citation>
    <scope>NUCLEOTIDE SEQUENCE [LARGE SCALE GENOMIC DNA]</scope>
    <source>
        <strain evidence="5">AQ026</strain>
        <tissue evidence="5">Whole body</tissue>
    </source>
</reference>
<gene>
    <name evidence="5" type="ORF">ABMA27_001319</name>
</gene>
<comment type="caution">
    <text evidence="5">The sequence shown here is derived from an EMBL/GenBank/DDBJ whole genome shotgun (WGS) entry which is preliminary data.</text>
</comment>
<sequence length="104" mass="11672">MVYFRGYTYSWRNRKRNGTYWTCSSHHKKGCRASVTTDESKQPFTVTSFYGDHNHPAPKAVAKSSSIRFSSSNDSAINTISSANLKCDSDCRLCLCPYLSISVS</sequence>
<evidence type="ECO:0000313" key="6">
    <source>
        <dbReference type="Proteomes" id="UP001549920"/>
    </source>
</evidence>
<keyword evidence="1" id="KW-0479">Metal-binding</keyword>
<evidence type="ECO:0000256" key="1">
    <source>
        <dbReference type="ARBA" id="ARBA00022723"/>
    </source>
</evidence>
<organism evidence="5 6">
    <name type="scientific">Loxostege sticticalis</name>
    <name type="common">Beet webworm moth</name>
    <dbReference type="NCBI Taxonomy" id="481309"/>
    <lineage>
        <taxon>Eukaryota</taxon>
        <taxon>Metazoa</taxon>
        <taxon>Ecdysozoa</taxon>
        <taxon>Arthropoda</taxon>
        <taxon>Hexapoda</taxon>
        <taxon>Insecta</taxon>
        <taxon>Pterygota</taxon>
        <taxon>Neoptera</taxon>
        <taxon>Endopterygota</taxon>
        <taxon>Lepidoptera</taxon>
        <taxon>Glossata</taxon>
        <taxon>Ditrysia</taxon>
        <taxon>Pyraloidea</taxon>
        <taxon>Crambidae</taxon>
        <taxon>Pyraustinae</taxon>
        <taxon>Loxostege</taxon>
    </lineage>
</organism>
<evidence type="ECO:0000259" key="4">
    <source>
        <dbReference type="Pfam" id="PF04500"/>
    </source>
</evidence>
<dbReference type="InterPro" id="IPR007588">
    <property type="entry name" value="Znf_FLYWCH"/>
</dbReference>
<feature type="domain" description="FLYWCH-type" evidence="4">
    <location>
        <begin position="1"/>
        <end position="55"/>
    </location>
</feature>
<keyword evidence="6" id="KW-1185">Reference proteome</keyword>
<evidence type="ECO:0000256" key="2">
    <source>
        <dbReference type="ARBA" id="ARBA00022771"/>
    </source>
</evidence>
<keyword evidence="2" id="KW-0863">Zinc-finger</keyword>
<keyword evidence="3" id="KW-0862">Zinc</keyword>
<dbReference type="Proteomes" id="UP001549920">
    <property type="component" value="Unassembled WGS sequence"/>
</dbReference>
<dbReference type="Gene3D" id="2.20.25.240">
    <property type="match status" value="1"/>
</dbReference>
<evidence type="ECO:0000256" key="3">
    <source>
        <dbReference type="ARBA" id="ARBA00022833"/>
    </source>
</evidence>
<protein>
    <recommendedName>
        <fullName evidence="4">FLYWCH-type domain-containing protein</fullName>
    </recommendedName>
</protein>
<accession>A0ABR3HY17</accession>
<dbReference type="Pfam" id="PF04500">
    <property type="entry name" value="FLYWCH"/>
    <property type="match status" value="1"/>
</dbReference>
<name>A0ABR3HY17_LOXSC</name>
<dbReference type="EMBL" id="JBEUOH010000011">
    <property type="protein sequence ID" value="KAL0881456.1"/>
    <property type="molecule type" value="Genomic_DNA"/>
</dbReference>